<name>A0ABY7VNS0_9BACT</name>
<dbReference type="InterPro" id="IPR006311">
    <property type="entry name" value="TAT_signal"/>
</dbReference>
<dbReference type="Gene3D" id="2.60.40.380">
    <property type="entry name" value="Purple acid phosphatase-like, N-terminal"/>
    <property type="match status" value="1"/>
</dbReference>
<keyword evidence="1" id="KW-0732">Signal</keyword>
<dbReference type="Pfam" id="PF00149">
    <property type="entry name" value="Metallophos"/>
    <property type="match status" value="1"/>
</dbReference>
<keyword evidence="5" id="KW-1185">Reference proteome</keyword>
<reference evidence="4 5" key="1">
    <citation type="submission" date="2023-02" db="EMBL/GenBank/DDBJ databases">
        <title>Genome sequence of Lentisphaera profundi SAORIC-696.</title>
        <authorList>
            <person name="Kim e."/>
            <person name="Cho J.-C."/>
            <person name="Choi A."/>
            <person name="Kang I."/>
        </authorList>
    </citation>
    <scope>NUCLEOTIDE SEQUENCE [LARGE SCALE GENOMIC DNA]</scope>
    <source>
        <strain evidence="4 5">SAORIC-696</strain>
    </source>
</reference>
<protein>
    <submittedName>
        <fullName evidence="4">Metallophosphoesterase family protein</fullName>
    </submittedName>
</protein>
<proteinExistence type="predicted"/>
<dbReference type="PANTHER" id="PTHR22953:SF153">
    <property type="entry name" value="PURPLE ACID PHOSPHATASE"/>
    <property type="match status" value="1"/>
</dbReference>
<dbReference type="PANTHER" id="PTHR22953">
    <property type="entry name" value="ACID PHOSPHATASE RELATED"/>
    <property type="match status" value="1"/>
</dbReference>
<dbReference type="Gene3D" id="3.60.21.10">
    <property type="match status" value="1"/>
</dbReference>
<dbReference type="SUPFAM" id="SSF49363">
    <property type="entry name" value="Purple acid phosphatase, N-terminal domain"/>
    <property type="match status" value="1"/>
</dbReference>
<organism evidence="4 5">
    <name type="scientific">Lentisphaera profundi</name>
    <dbReference type="NCBI Taxonomy" id="1658616"/>
    <lineage>
        <taxon>Bacteria</taxon>
        <taxon>Pseudomonadati</taxon>
        <taxon>Lentisphaerota</taxon>
        <taxon>Lentisphaeria</taxon>
        <taxon>Lentisphaerales</taxon>
        <taxon>Lentisphaeraceae</taxon>
        <taxon>Lentisphaera</taxon>
    </lineage>
</organism>
<dbReference type="EMBL" id="CP117811">
    <property type="protein sequence ID" value="WDE95778.1"/>
    <property type="molecule type" value="Genomic_DNA"/>
</dbReference>
<dbReference type="Proteomes" id="UP001214250">
    <property type="component" value="Chromosome 1"/>
</dbReference>
<dbReference type="Pfam" id="PF16656">
    <property type="entry name" value="Pur_ac_phosph_N"/>
    <property type="match status" value="1"/>
</dbReference>
<feature type="domain" description="Purple acid phosphatase N-terminal" evidence="3">
    <location>
        <begin position="45"/>
        <end position="114"/>
    </location>
</feature>
<evidence type="ECO:0000313" key="4">
    <source>
        <dbReference type="EMBL" id="WDE95778.1"/>
    </source>
</evidence>
<sequence length="402" mass="45189">MSIQRRDFLKGLTSIAAIASLPLNASASKKANVEQHWLSVAPYLQNPGADEMTIMWQTSSASFSRVEYGLTQDLGQVAHSFINGQKQANNTLNSIRITELTPGQSYFYRCVSKEIISYEPYEVKFGTEHFTELKSFRCLDPNASDDFSVIFFNDLHDNLKLTQDLTRNNPAKDFSFSVFNGDCFNDPMGEEAVLDSLCVYNESVDAANIPPLYIRGNHEIRGAYARNLPQHFANPGNSLYYSFTHAGVRFVVLDTGEDKPDDNEGYSGLNHFEPFIIEQAAWLKEEIASNQFKEARFRVLIHHIPLYGNDKTYSGDYNIGKTHWGEMLKDAAVDLAISGHTHTHKIHKVGDEGNPYPVVIGGGRRDSSGTLTSLAFTQEQIQIKMYGSKGQILRQYNIMERS</sequence>
<evidence type="ECO:0000259" key="2">
    <source>
        <dbReference type="Pfam" id="PF00149"/>
    </source>
</evidence>
<dbReference type="InterPro" id="IPR029052">
    <property type="entry name" value="Metallo-depent_PP-like"/>
</dbReference>
<dbReference type="InterPro" id="IPR039331">
    <property type="entry name" value="PAPs-like"/>
</dbReference>
<evidence type="ECO:0000259" key="3">
    <source>
        <dbReference type="Pfam" id="PF16656"/>
    </source>
</evidence>
<dbReference type="InterPro" id="IPR004843">
    <property type="entry name" value="Calcineurin-like_PHP"/>
</dbReference>
<accession>A0ABY7VNS0</accession>
<dbReference type="PROSITE" id="PS51318">
    <property type="entry name" value="TAT"/>
    <property type="match status" value="1"/>
</dbReference>
<evidence type="ECO:0000313" key="5">
    <source>
        <dbReference type="Proteomes" id="UP001214250"/>
    </source>
</evidence>
<feature type="domain" description="Calcineurin-like phosphoesterase" evidence="2">
    <location>
        <begin position="148"/>
        <end position="343"/>
    </location>
</feature>
<evidence type="ECO:0000256" key="1">
    <source>
        <dbReference type="ARBA" id="ARBA00022729"/>
    </source>
</evidence>
<dbReference type="InterPro" id="IPR008963">
    <property type="entry name" value="Purple_acid_Pase-like_N"/>
</dbReference>
<dbReference type="InterPro" id="IPR015914">
    <property type="entry name" value="PAPs_N"/>
</dbReference>
<gene>
    <name evidence="4" type="ORF">PQO03_08625</name>
</gene>
<dbReference type="SUPFAM" id="SSF56300">
    <property type="entry name" value="Metallo-dependent phosphatases"/>
    <property type="match status" value="1"/>
</dbReference>
<dbReference type="RefSeq" id="WP_274149553.1">
    <property type="nucleotide sequence ID" value="NZ_CP117811.1"/>
</dbReference>